<gene>
    <name evidence="6" type="ORF">GEV33_000996</name>
</gene>
<dbReference type="InterPro" id="IPR014001">
    <property type="entry name" value="Helicase_ATP-bd"/>
</dbReference>
<reference evidence="6" key="1">
    <citation type="journal article" date="2020" name="J Insects Food Feed">
        <title>The yellow mealworm (Tenebrio molitor) genome: a resource for the emerging insects as food and feed industry.</title>
        <authorList>
            <person name="Eriksson T."/>
            <person name="Andere A."/>
            <person name="Kelstrup H."/>
            <person name="Emery V."/>
            <person name="Picard C."/>
        </authorList>
    </citation>
    <scope>NUCLEOTIDE SEQUENCE</scope>
    <source>
        <strain evidence="6">Stoneville</strain>
        <tissue evidence="6">Whole head</tissue>
    </source>
</reference>
<evidence type="ECO:0000259" key="5">
    <source>
        <dbReference type="PROSITE" id="PS51192"/>
    </source>
</evidence>
<keyword evidence="4" id="KW-0067">ATP-binding</keyword>
<evidence type="ECO:0000256" key="2">
    <source>
        <dbReference type="ARBA" id="ARBA00022801"/>
    </source>
</evidence>
<evidence type="ECO:0000256" key="4">
    <source>
        <dbReference type="ARBA" id="ARBA00022840"/>
    </source>
</evidence>
<sequence>MIKCLVFDEAHRAKGNHAYCEVIRKLSPKNKLFRVLALSATPGNSSRDVLEVMRNLLIAHLEFRSEESPDVKPYVFERVLETVVVPLGDKLQQVKDQYMQVVILEKYTRTLIKYKVIYGNCGNLTKGKIFMVMKEYQAKNSGNRCVDFYLVGAVAIVAPLAASCRNCKVAELT</sequence>
<dbReference type="PANTHER" id="PTHR14025">
    <property type="entry name" value="FANCONI ANEMIA GROUP M FANCM FAMILY MEMBER"/>
    <property type="match status" value="1"/>
</dbReference>
<dbReference type="GO" id="GO:0000400">
    <property type="term" value="F:four-way junction DNA binding"/>
    <property type="evidence" value="ECO:0007669"/>
    <property type="project" value="TreeGrafter"/>
</dbReference>
<dbReference type="InterPro" id="IPR027417">
    <property type="entry name" value="P-loop_NTPase"/>
</dbReference>
<dbReference type="GO" id="GO:0005524">
    <property type="term" value="F:ATP binding"/>
    <property type="evidence" value="ECO:0007669"/>
    <property type="project" value="UniProtKB-KW"/>
</dbReference>
<dbReference type="GO" id="GO:0043138">
    <property type="term" value="F:3'-5' DNA helicase activity"/>
    <property type="evidence" value="ECO:0007669"/>
    <property type="project" value="TreeGrafter"/>
</dbReference>
<reference evidence="6" key="2">
    <citation type="submission" date="2021-08" db="EMBL/GenBank/DDBJ databases">
        <authorList>
            <person name="Eriksson T."/>
        </authorList>
    </citation>
    <scope>NUCLEOTIDE SEQUENCE</scope>
    <source>
        <strain evidence="6">Stoneville</strain>
        <tissue evidence="6">Whole head</tissue>
    </source>
</reference>
<keyword evidence="7" id="KW-1185">Reference proteome</keyword>
<keyword evidence="3" id="KW-0347">Helicase</keyword>
<dbReference type="AlphaFoldDB" id="A0A8J6LH51"/>
<dbReference type="GO" id="GO:0009378">
    <property type="term" value="F:four-way junction helicase activity"/>
    <property type="evidence" value="ECO:0007669"/>
    <property type="project" value="TreeGrafter"/>
</dbReference>
<protein>
    <recommendedName>
        <fullName evidence="5">Helicase ATP-binding domain-containing protein</fullName>
    </recommendedName>
</protein>
<accession>A0A8J6LH51</accession>
<evidence type="ECO:0000313" key="7">
    <source>
        <dbReference type="Proteomes" id="UP000719412"/>
    </source>
</evidence>
<keyword evidence="2" id="KW-0378">Hydrolase</keyword>
<evidence type="ECO:0000256" key="3">
    <source>
        <dbReference type="ARBA" id="ARBA00022806"/>
    </source>
</evidence>
<dbReference type="GO" id="GO:0016787">
    <property type="term" value="F:hydrolase activity"/>
    <property type="evidence" value="ECO:0007669"/>
    <property type="project" value="UniProtKB-KW"/>
</dbReference>
<dbReference type="PANTHER" id="PTHR14025:SF20">
    <property type="entry name" value="FANCONI ANEMIA GROUP M PROTEIN"/>
    <property type="match status" value="1"/>
</dbReference>
<name>A0A8J6LH51_TENMO</name>
<organism evidence="6 7">
    <name type="scientific">Tenebrio molitor</name>
    <name type="common">Yellow mealworm beetle</name>
    <dbReference type="NCBI Taxonomy" id="7067"/>
    <lineage>
        <taxon>Eukaryota</taxon>
        <taxon>Metazoa</taxon>
        <taxon>Ecdysozoa</taxon>
        <taxon>Arthropoda</taxon>
        <taxon>Hexapoda</taxon>
        <taxon>Insecta</taxon>
        <taxon>Pterygota</taxon>
        <taxon>Neoptera</taxon>
        <taxon>Endopterygota</taxon>
        <taxon>Coleoptera</taxon>
        <taxon>Polyphaga</taxon>
        <taxon>Cucujiformia</taxon>
        <taxon>Tenebrionidae</taxon>
        <taxon>Tenebrio</taxon>
    </lineage>
</organism>
<dbReference type="GO" id="GO:0036297">
    <property type="term" value="P:interstrand cross-link repair"/>
    <property type="evidence" value="ECO:0007669"/>
    <property type="project" value="TreeGrafter"/>
</dbReference>
<evidence type="ECO:0000256" key="1">
    <source>
        <dbReference type="ARBA" id="ARBA00022741"/>
    </source>
</evidence>
<dbReference type="SUPFAM" id="SSF52540">
    <property type="entry name" value="P-loop containing nucleoside triphosphate hydrolases"/>
    <property type="match status" value="1"/>
</dbReference>
<dbReference type="PROSITE" id="PS51192">
    <property type="entry name" value="HELICASE_ATP_BIND_1"/>
    <property type="match status" value="1"/>
</dbReference>
<proteinExistence type="predicted"/>
<feature type="domain" description="Helicase ATP-binding" evidence="5">
    <location>
        <begin position="1"/>
        <end position="60"/>
    </location>
</feature>
<dbReference type="GO" id="GO:0045003">
    <property type="term" value="P:double-strand break repair via synthesis-dependent strand annealing"/>
    <property type="evidence" value="ECO:0007669"/>
    <property type="project" value="TreeGrafter"/>
</dbReference>
<evidence type="ECO:0000313" key="6">
    <source>
        <dbReference type="EMBL" id="KAH0821795.1"/>
    </source>
</evidence>
<dbReference type="Proteomes" id="UP000719412">
    <property type="component" value="Unassembled WGS sequence"/>
</dbReference>
<keyword evidence="1" id="KW-0547">Nucleotide-binding</keyword>
<dbReference type="EMBL" id="JABDTM020006102">
    <property type="protein sequence ID" value="KAH0821795.1"/>
    <property type="molecule type" value="Genomic_DNA"/>
</dbReference>
<comment type="caution">
    <text evidence="6">The sequence shown here is derived from an EMBL/GenBank/DDBJ whole genome shotgun (WGS) entry which is preliminary data.</text>
</comment>
<dbReference type="Gene3D" id="3.40.50.300">
    <property type="entry name" value="P-loop containing nucleotide triphosphate hydrolases"/>
    <property type="match status" value="1"/>
</dbReference>